<organism evidence="3 4">
    <name type="scientific">Xenopus laevis</name>
    <name type="common">African clawed frog</name>
    <dbReference type="NCBI Taxonomy" id="8355"/>
    <lineage>
        <taxon>Eukaryota</taxon>
        <taxon>Metazoa</taxon>
        <taxon>Chordata</taxon>
        <taxon>Craniata</taxon>
        <taxon>Vertebrata</taxon>
        <taxon>Euteleostomi</taxon>
        <taxon>Amphibia</taxon>
        <taxon>Batrachia</taxon>
        <taxon>Anura</taxon>
        <taxon>Pipoidea</taxon>
        <taxon>Pipidae</taxon>
        <taxon>Xenopodinae</taxon>
        <taxon>Xenopus</taxon>
        <taxon>Xenopus</taxon>
    </lineage>
</organism>
<feature type="compositionally biased region" description="Basic and acidic residues" evidence="2">
    <location>
        <begin position="183"/>
        <end position="194"/>
    </location>
</feature>
<feature type="compositionally biased region" description="Acidic residues" evidence="2">
    <location>
        <begin position="209"/>
        <end position="218"/>
    </location>
</feature>
<feature type="region of interest" description="Disordered" evidence="2">
    <location>
        <begin position="183"/>
        <end position="240"/>
    </location>
</feature>
<accession>A0A974HJ46</accession>
<gene>
    <name evidence="3" type="ORF">XELAEV_18026861mg</name>
</gene>
<evidence type="ECO:0000313" key="3">
    <source>
        <dbReference type="EMBL" id="OCT80042.1"/>
    </source>
</evidence>
<name>A0A974HJ46_XENLA</name>
<evidence type="ECO:0000256" key="2">
    <source>
        <dbReference type="SAM" id="MobiDB-lite"/>
    </source>
</evidence>
<reference evidence="4" key="1">
    <citation type="journal article" date="2016" name="Nature">
        <title>Genome evolution in the allotetraploid frog Xenopus laevis.</title>
        <authorList>
            <person name="Session A.M."/>
            <person name="Uno Y."/>
            <person name="Kwon T."/>
            <person name="Chapman J.A."/>
            <person name="Toyoda A."/>
            <person name="Takahashi S."/>
            <person name="Fukui A."/>
            <person name="Hikosaka A."/>
            <person name="Suzuki A."/>
            <person name="Kondo M."/>
            <person name="van Heeringen S.J."/>
            <person name="Quigley I."/>
            <person name="Heinz S."/>
            <person name="Ogino H."/>
            <person name="Ochi H."/>
            <person name="Hellsten U."/>
            <person name="Lyons J.B."/>
            <person name="Simakov O."/>
            <person name="Putnam N."/>
            <person name="Stites J."/>
            <person name="Kuroki Y."/>
            <person name="Tanaka T."/>
            <person name="Michiue T."/>
            <person name="Watanabe M."/>
            <person name="Bogdanovic O."/>
            <person name="Lister R."/>
            <person name="Georgiou G."/>
            <person name="Paranjpe S.S."/>
            <person name="van Kruijsbergen I."/>
            <person name="Shu S."/>
            <person name="Carlson J."/>
            <person name="Kinoshita T."/>
            <person name="Ohta Y."/>
            <person name="Mawaribuchi S."/>
            <person name="Jenkins J."/>
            <person name="Grimwood J."/>
            <person name="Schmutz J."/>
            <person name="Mitros T."/>
            <person name="Mozaffari S.V."/>
            <person name="Suzuki Y."/>
            <person name="Haramoto Y."/>
            <person name="Yamamoto T.S."/>
            <person name="Takagi C."/>
            <person name="Heald R."/>
            <person name="Miller K."/>
            <person name="Haudenschild C."/>
            <person name="Kitzman J."/>
            <person name="Nakayama T."/>
            <person name="Izutsu Y."/>
            <person name="Robert J."/>
            <person name="Fortriede J."/>
            <person name="Burns K."/>
            <person name="Lotay V."/>
            <person name="Karimi K."/>
            <person name="Yasuoka Y."/>
            <person name="Dichmann D.S."/>
            <person name="Flajnik M.F."/>
            <person name="Houston D.W."/>
            <person name="Shendure J."/>
            <person name="DuPasquier L."/>
            <person name="Vize P.D."/>
            <person name="Zorn A.M."/>
            <person name="Ito M."/>
            <person name="Marcotte E.M."/>
            <person name="Wallingford J.B."/>
            <person name="Ito Y."/>
            <person name="Asashima M."/>
            <person name="Ueno N."/>
            <person name="Matsuda Y."/>
            <person name="Veenstra G.J."/>
            <person name="Fujiyama A."/>
            <person name="Harland R.M."/>
            <person name="Taira M."/>
            <person name="Rokhsar D.S."/>
        </authorList>
    </citation>
    <scope>NUCLEOTIDE SEQUENCE [LARGE SCALE GENOMIC DNA]</scope>
    <source>
        <strain evidence="4">J</strain>
    </source>
</reference>
<feature type="compositionally biased region" description="Basic and acidic residues" evidence="2">
    <location>
        <begin position="231"/>
        <end position="240"/>
    </location>
</feature>
<evidence type="ECO:0000256" key="1">
    <source>
        <dbReference type="SAM" id="Coils"/>
    </source>
</evidence>
<dbReference type="EMBL" id="CM004474">
    <property type="protein sequence ID" value="OCT80042.1"/>
    <property type="molecule type" value="Genomic_DNA"/>
</dbReference>
<protein>
    <submittedName>
        <fullName evidence="3">Uncharacterized protein</fullName>
    </submittedName>
</protein>
<feature type="coiled-coil region" evidence="1">
    <location>
        <begin position="63"/>
        <end position="107"/>
    </location>
</feature>
<dbReference type="AlphaFoldDB" id="A0A974HJ46"/>
<proteinExistence type="predicted"/>
<evidence type="ECO:0000313" key="4">
    <source>
        <dbReference type="Proteomes" id="UP000694892"/>
    </source>
</evidence>
<dbReference type="Proteomes" id="UP000694892">
    <property type="component" value="Chromosome 5L"/>
</dbReference>
<sequence>MMDLFKKFQKLSLKELKAWWEISTLENYIEVEYVHRGLQLKKCPAFDLQDTDVMQEWKYKKEQNRLNIEIEEIKGQLNAYQSMPGYKERETRMKEELETMAKKIMDNKQQKFLRDKVDYENERVYSWGMELSKERGRWERIRPILKQNKRGRQPKISSTPVRDMDEIQGVTFLVTTDCEIETSREVQEGGNEKGKVKKVKTVQERQEGIEQESEEEDTWKEKREKQKRGMRKLEIQKKKR</sequence>
<keyword evidence="1" id="KW-0175">Coiled coil</keyword>